<dbReference type="Pfam" id="PF00583">
    <property type="entry name" value="Acetyltransf_1"/>
    <property type="match status" value="1"/>
</dbReference>
<keyword evidence="3" id="KW-1185">Reference proteome</keyword>
<dbReference type="Proteomes" id="UP001589854">
    <property type="component" value="Unassembled WGS sequence"/>
</dbReference>
<evidence type="ECO:0000313" key="3">
    <source>
        <dbReference type="Proteomes" id="UP001589854"/>
    </source>
</evidence>
<keyword evidence="2" id="KW-0808">Transferase</keyword>
<evidence type="ECO:0000313" key="2">
    <source>
        <dbReference type="EMBL" id="MFC0274675.1"/>
    </source>
</evidence>
<dbReference type="EC" id="2.3.1.-" evidence="2"/>
<dbReference type="PROSITE" id="PS51186">
    <property type="entry name" value="GNAT"/>
    <property type="match status" value="1"/>
</dbReference>
<sequence>MLSSRELTQADFPFFEDLITYSPSWQEEECHLETIDAYMLKYKMLNGRWLVWSCNSKQIGISFTVAWSPANEKPWIGTILIHPNERMKGFASTIIDHICEGFRQSGEKAVFAGCPINQNEWIKFLANCQFEQFKVERDDLGKEYSILVRPL</sequence>
<accession>A0ABV6GMD7</accession>
<proteinExistence type="predicted"/>
<comment type="caution">
    <text evidence="2">The sequence shown here is derived from an EMBL/GenBank/DDBJ whole genome shotgun (WGS) entry which is preliminary data.</text>
</comment>
<feature type="domain" description="N-acetyltransferase" evidence="1">
    <location>
        <begin position="2"/>
        <end position="151"/>
    </location>
</feature>
<name>A0ABV6GMD7_9BACI</name>
<dbReference type="Gene3D" id="3.40.630.30">
    <property type="match status" value="1"/>
</dbReference>
<evidence type="ECO:0000259" key="1">
    <source>
        <dbReference type="PROSITE" id="PS51186"/>
    </source>
</evidence>
<dbReference type="CDD" id="cd04301">
    <property type="entry name" value="NAT_SF"/>
    <property type="match status" value="1"/>
</dbReference>
<dbReference type="GO" id="GO:0016746">
    <property type="term" value="F:acyltransferase activity"/>
    <property type="evidence" value="ECO:0007669"/>
    <property type="project" value="UniProtKB-KW"/>
</dbReference>
<reference evidence="2 3" key="1">
    <citation type="submission" date="2024-09" db="EMBL/GenBank/DDBJ databases">
        <authorList>
            <person name="Sun Q."/>
            <person name="Mori K."/>
        </authorList>
    </citation>
    <scope>NUCLEOTIDE SEQUENCE [LARGE SCALE GENOMIC DNA]</scope>
    <source>
        <strain evidence="2 3">CCM 7228</strain>
    </source>
</reference>
<dbReference type="SUPFAM" id="SSF55729">
    <property type="entry name" value="Acyl-CoA N-acyltransferases (Nat)"/>
    <property type="match status" value="1"/>
</dbReference>
<keyword evidence="2" id="KW-0012">Acyltransferase</keyword>
<dbReference type="InterPro" id="IPR000182">
    <property type="entry name" value="GNAT_dom"/>
</dbReference>
<gene>
    <name evidence="2" type="ORF">ACFFIX_25445</name>
</gene>
<protein>
    <submittedName>
        <fullName evidence="2">GNAT family N-acetyltransferase</fullName>
        <ecNumber evidence="2">2.3.1.-</ecNumber>
    </submittedName>
</protein>
<organism evidence="2 3">
    <name type="scientific">Metabacillus herbersteinensis</name>
    <dbReference type="NCBI Taxonomy" id="283816"/>
    <lineage>
        <taxon>Bacteria</taxon>
        <taxon>Bacillati</taxon>
        <taxon>Bacillota</taxon>
        <taxon>Bacilli</taxon>
        <taxon>Bacillales</taxon>
        <taxon>Bacillaceae</taxon>
        <taxon>Metabacillus</taxon>
    </lineage>
</organism>
<dbReference type="EMBL" id="JBHLVO010000042">
    <property type="protein sequence ID" value="MFC0274675.1"/>
    <property type="molecule type" value="Genomic_DNA"/>
</dbReference>
<dbReference type="InterPro" id="IPR016181">
    <property type="entry name" value="Acyl_CoA_acyltransferase"/>
</dbReference>
<dbReference type="RefSeq" id="WP_378939162.1">
    <property type="nucleotide sequence ID" value="NZ_JBHLVO010000042.1"/>
</dbReference>